<evidence type="ECO:0000256" key="3">
    <source>
        <dbReference type="ARBA" id="ARBA00022692"/>
    </source>
</evidence>
<comment type="subcellular location">
    <subcellularLocation>
        <location evidence="12">Cell membrane</location>
        <topology evidence="12">Single-pass membrane protein</topology>
    </subcellularLocation>
    <subcellularLocation>
        <location evidence="11">Endomembrane system</location>
        <topology evidence="11">Single-pass membrane protein</topology>
    </subcellularLocation>
</comment>
<evidence type="ECO:0000313" key="16">
    <source>
        <dbReference type="Proteomes" id="UP000266568"/>
    </source>
</evidence>
<comment type="similarity">
    <text evidence="12 13">Belongs to the ATPase B chain family.</text>
</comment>
<dbReference type="AlphaFoldDB" id="A0A397NPZ2"/>
<reference evidence="15 16" key="1">
    <citation type="submission" date="2018-08" db="EMBL/GenBank/DDBJ databases">
        <title>Genomic Encyclopedia of Type Strains, Phase IV (KMG-IV): sequencing the most valuable type-strain genomes for metagenomic binning, comparative biology and taxonomic classification.</title>
        <authorList>
            <person name="Goeker M."/>
        </authorList>
    </citation>
    <scope>NUCLEOTIDE SEQUENCE [LARGE SCALE GENOMIC DNA]</scope>
    <source>
        <strain evidence="15 16">DSM 25527</strain>
    </source>
</reference>
<dbReference type="GO" id="GO:0005886">
    <property type="term" value="C:plasma membrane"/>
    <property type="evidence" value="ECO:0007669"/>
    <property type="project" value="UniProtKB-SubCell"/>
</dbReference>
<dbReference type="InterPro" id="IPR002146">
    <property type="entry name" value="ATP_synth_b/b'su_bac/chlpt"/>
</dbReference>
<protein>
    <recommendedName>
        <fullName evidence="12">ATP synthase subunit b</fullName>
    </recommendedName>
    <alternativeName>
        <fullName evidence="12">ATP synthase F(0) sector subunit b</fullName>
    </alternativeName>
    <alternativeName>
        <fullName evidence="12">ATPase subunit I</fullName>
    </alternativeName>
    <alternativeName>
        <fullName evidence="12">F-type ATPase subunit b</fullName>
        <shortName evidence="12">F-ATPase subunit b</shortName>
    </alternativeName>
</protein>
<keyword evidence="5 12" id="KW-1133">Transmembrane helix</keyword>
<evidence type="ECO:0000256" key="4">
    <source>
        <dbReference type="ARBA" id="ARBA00022781"/>
    </source>
</evidence>
<accession>A0A397NPZ2</accession>
<dbReference type="HAMAP" id="MF_01398">
    <property type="entry name" value="ATP_synth_b_bprime"/>
    <property type="match status" value="1"/>
</dbReference>
<evidence type="ECO:0000256" key="5">
    <source>
        <dbReference type="ARBA" id="ARBA00022989"/>
    </source>
</evidence>
<organism evidence="15 16">
    <name type="scientific">Hephaestia caeni</name>
    <dbReference type="NCBI Taxonomy" id="645617"/>
    <lineage>
        <taxon>Bacteria</taxon>
        <taxon>Pseudomonadati</taxon>
        <taxon>Pseudomonadota</taxon>
        <taxon>Alphaproteobacteria</taxon>
        <taxon>Sphingomonadales</taxon>
        <taxon>Sphingomonadaceae</taxon>
        <taxon>Hephaestia</taxon>
    </lineage>
</organism>
<keyword evidence="1 12" id="KW-0813">Transport</keyword>
<keyword evidence="2 12" id="KW-0138">CF(0)</keyword>
<proteinExistence type="inferred from homology"/>
<sequence length="186" mass="19449">MLLFLAAAAGHAEGAAHGITTGETMLGLNAEGWVYVSLTIFIVGIFWFGRAHHRLRDALDARIADTRRELDEAARLRAEAEALLAEAQRRNAASAGDAQAIITHAEAEAKALLAKAEADADDLMTRRAAMAEDKIAAAERQAIADVRAHAAEAATAAAGAIIAQQHGAKADKPLVDKTIAGLGRAN</sequence>
<dbReference type="GO" id="GO:0045259">
    <property type="term" value="C:proton-transporting ATP synthase complex"/>
    <property type="evidence" value="ECO:0007669"/>
    <property type="project" value="UniProtKB-KW"/>
</dbReference>
<evidence type="ECO:0000256" key="13">
    <source>
        <dbReference type="RuleBase" id="RU003848"/>
    </source>
</evidence>
<keyword evidence="3 12" id="KW-0812">Transmembrane</keyword>
<evidence type="ECO:0000256" key="10">
    <source>
        <dbReference type="ARBA" id="ARBA00025614"/>
    </source>
</evidence>
<dbReference type="Proteomes" id="UP000266568">
    <property type="component" value="Unassembled WGS sequence"/>
</dbReference>
<dbReference type="Pfam" id="PF00430">
    <property type="entry name" value="ATP-synt_B"/>
    <property type="match status" value="1"/>
</dbReference>
<keyword evidence="16" id="KW-1185">Reference proteome</keyword>
<dbReference type="GO" id="GO:0012505">
    <property type="term" value="C:endomembrane system"/>
    <property type="evidence" value="ECO:0007669"/>
    <property type="project" value="UniProtKB-SubCell"/>
</dbReference>
<name>A0A397NPZ2_9SPHN</name>
<keyword evidence="8 12" id="KW-0066">ATP synthesis</keyword>
<comment type="subunit">
    <text evidence="12">F-type ATPases have 2 components, F(1) - the catalytic core - and F(0) - the membrane proton channel. F(1) has five subunits: alpha(3), beta(3), gamma(1), delta(1), epsilon(1). F(0) has three main subunits: a(1), b(2) and c(10-14). The alpha and beta chains form an alternating ring which encloses part of the gamma chain. F(1) is attached to F(0) by a central stalk formed by the gamma and epsilon chains, while a peripheral stalk is formed by the delta and b chains.</text>
</comment>
<evidence type="ECO:0000256" key="6">
    <source>
        <dbReference type="ARBA" id="ARBA00023065"/>
    </source>
</evidence>
<evidence type="ECO:0000256" key="2">
    <source>
        <dbReference type="ARBA" id="ARBA00022547"/>
    </source>
</evidence>
<feature type="transmembrane region" description="Helical" evidence="12">
    <location>
        <begin position="30"/>
        <end position="49"/>
    </location>
</feature>
<gene>
    <name evidence="12" type="primary">atpF</name>
    <name evidence="15" type="ORF">DFR49_3641</name>
</gene>
<evidence type="ECO:0000256" key="1">
    <source>
        <dbReference type="ARBA" id="ARBA00022448"/>
    </source>
</evidence>
<evidence type="ECO:0000256" key="14">
    <source>
        <dbReference type="SAM" id="Coils"/>
    </source>
</evidence>
<dbReference type="GO" id="GO:0046933">
    <property type="term" value="F:proton-transporting ATP synthase activity, rotational mechanism"/>
    <property type="evidence" value="ECO:0007669"/>
    <property type="project" value="UniProtKB-UniRule"/>
</dbReference>
<evidence type="ECO:0000256" key="12">
    <source>
        <dbReference type="HAMAP-Rule" id="MF_01398"/>
    </source>
</evidence>
<keyword evidence="7 12" id="KW-0472">Membrane</keyword>
<keyword evidence="14" id="KW-0175">Coiled coil</keyword>
<keyword evidence="6 12" id="KW-0406">Ion transport</keyword>
<comment type="function">
    <text evidence="10">Component of the F(0) channel, it forms part of the peripheral stalk, linking F(1) to F(0). The b'-subunit is a diverged and duplicated form of b found in plants and photosynthetic bacteria.</text>
</comment>
<keyword evidence="4 12" id="KW-0375">Hydrogen ion transport</keyword>
<comment type="function">
    <text evidence="9 12">F(1)F(0) ATP synthase produces ATP from ADP in the presence of a proton or sodium gradient. F-type ATPases consist of two structural domains, F(1) containing the extramembraneous catalytic core and F(0) containing the membrane proton channel, linked together by a central stalk and a peripheral stalk. During catalysis, ATP synthesis in the catalytic domain of F(1) is coupled via a rotary mechanism of the central stalk subunits to proton translocation.</text>
</comment>
<evidence type="ECO:0000256" key="7">
    <source>
        <dbReference type="ARBA" id="ARBA00023136"/>
    </source>
</evidence>
<dbReference type="RefSeq" id="WP_245968623.1">
    <property type="nucleotide sequence ID" value="NZ_QXDC01000004.1"/>
</dbReference>
<evidence type="ECO:0000313" key="15">
    <source>
        <dbReference type="EMBL" id="RIA37753.1"/>
    </source>
</evidence>
<comment type="caution">
    <text evidence="15">The sequence shown here is derived from an EMBL/GenBank/DDBJ whole genome shotgun (WGS) entry which is preliminary data.</text>
</comment>
<dbReference type="EMBL" id="QXDC01000004">
    <property type="protein sequence ID" value="RIA37753.1"/>
    <property type="molecule type" value="Genomic_DNA"/>
</dbReference>
<evidence type="ECO:0000256" key="8">
    <source>
        <dbReference type="ARBA" id="ARBA00023310"/>
    </source>
</evidence>
<keyword evidence="12" id="KW-1003">Cell membrane</keyword>
<feature type="coiled-coil region" evidence="14">
    <location>
        <begin position="56"/>
        <end position="133"/>
    </location>
</feature>
<evidence type="ECO:0000256" key="11">
    <source>
        <dbReference type="ARBA" id="ARBA00037847"/>
    </source>
</evidence>
<evidence type="ECO:0000256" key="9">
    <source>
        <dbReference type="ARBA" id="ARBA00025198"/>
    </source>
</evidence>